<organism evidence="9 10">
    <name type="scientific">Solea senegalensis</name>
    <name type="common">Senegalese sole</name>
    <dbReference type="NCBI Taxonomy" id="28829"/>
    <lineage>
        <taxon>Eukaryota</taxon>
        <taxon>Metazoa</taxon>
        <taxon>Chordata</taxon>
        <taxon>Craniata</taxon>
        <taxon>Vertebrata</taxon>
        <taxon>Euteleostomi</taxon>
        <taxon>Actinopterygii</taxon>
        <taxon>Neopterygii</taxon>
        <taxon>Teleostei</taxon>
        <taxon>Neoteleostei</taxon>
        <taxon>Acanthomorphata</taxon>
        <taxon>Carangaria</taxon>
        <taxon>Pleuronectiformes</taxon>
        <taxon>Pleuronectoidei</taxon>
        <taxon>Soleidae</taxon>
        <taxon>Solea</taxon>
    </lineage>
</organism>
<dbReference type="PANTHER" id="PTHR14403:SF6">
    <property type="entry name" value="PRO-FMRFAMIDE-RELATED NEUROPEPTIDE VF"/>
    <property type="match status" value="1"/>
</dbReference>
<comment type="similarity">
    <text evidence="2">Belongs to the FARP (FMRFamide related peptide) family.</text>
</comment>
<reference evidence="9 10" key="1">
    <citation type="journal article" date="2021" name="Sci. Rep.">
        <title>Chromosome anchoring in Senegalese sole (Solea senegalensis) reveals sex-associated markers and genome rearrangements in flatfish.</title>
        <authorList>
            <person name="Guerrero-Cozar I."/>
            <person name="Gomez-Garrido J."/>
            <person name="Berbel C."/>
            <person name="Martinez-Blanch J.F."/>
            <person name="Alioto T."/>
            <person name="Claros M.G."/>
            <person name="Gagnaire P.A."/>
            <person name="Manchado M."/>
        </authorList>
    </citation>
    <scope>NUCLEOTIDE SEQUENCE [LARGE SCALE GENOMIC DNA]</scope>
    <source>
        <strain evidence="9">Sse05_10M</strain>
    </source>
</reference>
<evidence type="ECO:0000256" key="8">
    <source>
        <dbReference type="SAM" id="SignalP"/>
    </source>
</evidence>
<feature type="region of interest" description="Disordered" evidence="7">
    <location>
        <begin position="51"/>
        <end position="71"/>
    </location>
</feature>
<feature type="chain" id="PRO_5043484800" evidence="8">
    <location>
        <begin position="22"/>
        <end position="208"/>
    </location>
</feature>
<evidence type="ECO:0000256" key="4">
    <source>
        <dbReference type="ARBA" id="ARBA00022729"/>
    </source>
</evidence>
<evidence type="ECO:0000256" key="5">
    <source>
        <dbReference type="ARBA" id="ARBA00022815"/>
    </source>
</evidence>
<dbReference type="AlphaFoldDB" id="A0AAV6R915"/>
<comment type="caution">
    <text evidence="9">The sequence shown here is derived from an EMBL/GenBank/DDBJ whole genome shotgun (WGS) entry which is preliminary data.</text>
</comment>
<dbReference type="EMBL" id="JAGKHQ010000013">
    <property type="protein sequence ID" value="KAG7501064.1"/>
    <property type="molecule type" value="Genomic_DNA"/>
</dbReference>
<dbReference type="GO" id="GO:0007218">
    <property type="term" value="P:neuropeptide signaling pathway"/>
    <property type="evidence" value="ECO:0007669"/>
    <property type="project" value="UniProtKB-KW"/>
</dbReference>
<sequence>MLTTMFLSVLLMVGGLGGAAAAAASDLQVSGKSISGDKTLLSGNDRRYAVRRQQPHQHTRSETRRSLDLERLNMQMTPTTSKSKSSSPTIIKLFQPTIQPHRHANMPMRFGRDSDPDNDNSPNSPNMPQRFGRAWKVTRVCAECDEELNPALPQRFGMNSLYWRFLNTLASKQIISTGLHWAAVYDFTTKKWKWKKNPAKNEDTAQLY</sequence>
<dbReference type="PANTHER" id="PTHR14403">
    <property type="entry name" value="RFAMIDE PEPTIDE GONADOTROPIN INHIBITORY HORMONE"/>
    <property type="match status" value="1"/>
</dbReference>
<feature type="region of interest" description="Disordered" evidence="7">
    <location>
        <begin position="96"/>
        <end position="130"/>
    </location>
</feature>
<keyword evidence="6 9" id="KW-0527">Neuropeptide</keyword>
<comment type="subcellular location">
    <subcellularLocation>
        <location evidence="1">Secreted</location>
    </subcellularLocation>
</comment>
<keyword evidence="4 8" id="KW-0732">Signal</keyword>
<evidence type="ECO:0000256" key="3">
    <source>
        <dbReference type="ARBA" id="ARBA00022525"/>
    </source>
</evidence>
<dbReference type="GO" id="GO:0032277">
    <property type="term" value="P:negative regulation of gonadotropin secretion"/>
    <property type="evidence" value="ECO:0007669"/>
    <property type="project" value="TreeGrafter"/>
</dbReference>
<feature type="compositionally biased region" description="Basic and acidic residues" evidence="7">
    <location>
        <begin position="59"/>
        <end position="71"/>
    </location>
</feature>
<keyword evidence="10" id="KW-1185">Reference proteome</keyword>
<keyword evidence="5" id="KW-0027">Amidation</keyword>
<evidence type="ECO:0000256" key="1">
    <source>
        <dbReference type="ARBA" id="ARBA00004613"/>
    </source>
</evidence>
<dbReference type="InterPro" id="IPR026297">
    <property type="entry name" value="FMRFamide-related/fGRP"/>
</dbReference>
<protein>
    <submittedName>
        <fullName evidence="9">Pro-FMRFamide-related neuropeptide VF</fullName>
    </submittedName>
</protein>
<proteinExistence type="inferred from homology"/>
<keyword evidence="3" id="KW-0964">Secreted</keyword>
<evidence type="ECO:0000313" key="10">
    <source>
        <dbReference type="Proteomes" id="UP000693946"/>
    </source>
</evidence>
<dbReference type="GO" id="GO:0005576">
    <property type="term" value="C:extracellular region"/>
    <property type="evidence" value="ECO:0007669"/>
    <property type="project" value="UniProtKB-SubCell"/>
</dbReference>
<evidence type="ECO:0000256" key="2">
    <source>
        <dbReference type="ARBA" id="ARBA00006356"/>
    </source>
</evidence>
<evidence type="ECO:0000313" key="9">
    <source>
        <dbReference type="EMBL" id="KAG7501064.1"/>
    </source>
</evidence>
<evidence type="ECO:0000256" key="6">
    <source>
        <dbReference type="ARBA" id="ARBA00023320"/>
    </source>
</evidence>
<gene>
    <name evidence="9" type="ORF">JOB18_039006</name>
</gene>
<accession>A0AAV6R915</accession>
<dbReference type="GO" id="GO:0005102">
    <property type="term" value="F:signaling receptor binding"/>
    <property type="evidence" value="ECO:0007669"/>
    <property type="project" value="TreeGrafter"/>
</dbReference>
<dbReference type="Proteomes" id="UP000693946">
    <property type="component" value="Linkage Group LG20"/>
</dbReference>
<name>A0AAV6R915_SOLSE</name>
<feature type="signal peptide" evidence="8">
    <location>
        <begin position="1"/>
        <end position="21"/>
    </location>
</feature>
<evidence type="ECO:0000256" key="7">
    <source>
        <dbReference type="SAM" id="MobiDB-lite"/>
    </source>
</evidence>